<evidence type="ECO:0000256" key="1">
    <source>
        <dbReference type="SAM" id="Phobius"/>
    </source>
</evidence>
<feature type="transmembrane region" description="Helical" evidence="1">
    <location>
        <begin position="220"/>
        <end position="239"/>
    </location>
</feature>
<name>A0A7C5XHB1_9CREN</name>
<proteinExistence type="predicted"/>
<sequence>MLLILIFSQTRTPITQIIEYDPPSIYNLGPGGITKFFYSKALERKINIIHNLHDLKLYEPQSHVLMILSPDKDIEDIDFVFSWIREGGVAIIGDELNHSINIFKAFGVEYYGDVAGINIAKCVINNKTIDIVINVAKALISSNMDAETICFYGSMPIAYNISYGAGYIVLLGDSSIVINEISSYPLLAKNNTMFIDIVIGDRNLIIYEGSRIYTVLEAQIISQIINAFLNGLTTILAWITIGRGVIGIVEFSIGIIAMVMFYTLVVFGLQSNPRKYLGVYTQTSKKLVKDLKESILLGVKKWMEI</sequence>
<dbReference type="AlphaFoldDB" id="A0A7C5XHB1"/>
<comment type="caution">
    <text evidence="2">The sequence shown here is derived from an EMBL/GenBank/DDBJ whole genome shotgun (WGS) entry which is preliminary data.</text>
</comment>
<gene>
    <name evidence="2" type="ORF">ENM84_02840</name>
</gene>
<reference evidence="2" key="1">
    <citation type="journal article" date="2020" name="mSystems">
        <title>Genome- and Community-Level Interaction Insights into Carbon Utilization and Element Cycling Functions of Hydrothermarchaeota in Hydrothermal Sediment.</title>
        <authorList>
            <person name="Zhou Z."/>
            <person name="Liu Y."/>
            <person name="Xu W."/>
            <person name="Pan J."/>
            <person name="Luo Z.H."/>
            <person name="Li M."/>
        </authorList>
    </citation>
    <scope>NUCLEOTIDE SEQUENCE [LARGE SCALE GENOMIC DNA]</scope>
    <source>
        <strain evidence="2">SpSt-1121</strain>
    </source>
</reference>
<keyword evidence="1" id="KW-0472">Membrane</keyword>
<evidence type="ECO:0000313" key="2">
    <source>
        <dbReference type="EMBL" id="HHP81581.1"/>
    </source>
</evidence>
<keyword evidence="1" id="KW-1133">Transmembrane helix</keyword>
<feature type="transmembrane region" description="Helical" evidence="1">
    <location>
        <begin position="245"/>
        <end position="267"/>
    </location>
</feature>
<protein>
    <recommendedName>
        <fullName evidence="3">DUF4350 domain-containing protein</fullName>
    </recommendedName>
</protein>
<accession>A0A7C5XHB1</accession>
<keyword evidence="1" id="KW-0812">Transmembrane</keyword>
<dbReference type="EMBL" id="DRZI01000122">
    <property type="protein sequence ID" value="HHP81581.1"/>
    <property type="molecule type" value="Genomic_DNA"/>
</dbReference>
<organism evidence="2">
    <name type="scientific">Ignisphaera aggregans</name>
    <dbReference type="NCBI Taxonomy" id="334771"/>
    <lineage>
        <taxon>Archaea</taxon>
        <taxon>Thermoproteota</taxon>
        <taxon>Thermoprotei</taxon>
        <taxon>Desulfurococcales</taxon>
        <taxon>Desulfurococcaceae</taxon>
        <taxon>Ignisphaera</taxon>
    </lineage>
</organism>
<evidence type="ECO:0008006" key="3">
    <source>
        <dbReference type="Google" id="ProtNLM"/>
    </source>
</evidence>